<reference evidence="3 4" key="1">
    <citation type="journal article" date="2018" name="Front. Plant Sci.">
        <title>Red Clover (Trifolium pratense) and Zigzag Clover (T. medium) - A Picture of Genomic Similarities and Differences.</title>
        <authorList>
            <person name="Dluhosova J."/>
            <person name="Istvanek J."/>
            <person name="Nedelnik J."/>
            <person name="Repkova J."/>
        </authorList>
    </citation>
    <scope>NUCLEOTIDE SEQUENCE [LARGE SCALE GENOMIC DNA]</scope>
    <source>
        <strain evidence="4">cv. 10/8</strain>
        <tissue evidence="3">Leaf</tissue>
    </source>
</reference>
<dbReference type="Proteomes" id="UP000265520">
    <property type="component" value="Unassembled WGS sequence"/>
</dbReference>
<protein>
    <submittedName>
        <fullName evidence="3">Cyclin-dependent kinase C-2-like</fullName>
    </submittedName>
</protein>
<dbReference type="InterPro" id="IPR017441">
    <property type="entry name" value="Protein_kinase_ATP_BS"/>
</dbReference>
<dbReference type="GO" id="GO:0004672">
    <property type="term" value="F:protein kinase activity"/>
    <property type="evidence" value="ECO:0007669"/>
    <property type="project" value="InterPro"/>
</dbReference>
<keyword evidence="3" id="KW-0808">Transferase</keyword>
<proteinExistence type="predicted"/>
<feature type="binding site" evidence="1">
    <location>
        <position position="52"/>
    </location>
    <ligand>
        <name>ATP</name>
        <dbReference type="ChEBI" id="CHEBI:30616"/>
    </ligand>
</feature>
<name>A0A392Q039_9FABA</name>
<dbReference type="AlphaFoldDB" id="A0A392Q039"/>
<keyword evidence="4" id="KW-1185">Reference proteome</keyword>
<dbReference type="PROSITE" id="PS00107">
    <property type="entry name" value="PROTEIN_KINASE_ATP"/>
    <property type="match status" value="1"/>
</dbReference>
<dbReference type="InterPro" id="IPR000719">
    <property type="entry name" value="Prot_kinase_dom"/>
</dbReference>
<accession>A0A392Q039</accession>
<dbReference type="Gene3D" id="3.30.200.20">
    <property type="entry name" value="Phosphorylase Kinase, domain 1"/>
    <property type="match status" value="1"/>
</dbReference>
<feature type="non-terminal residue" evidence="3">
    <location>
        <position position="62"/>
    </location>
</feature>
<dbReference type="GO" id="GO:0005524">
    <property type="term" value="F:ATP binding"/>
    <property type="evidence" value="ECO:0007669"/>
    <property type="project" value="UniProtKB-UniRule"/>
</dbReference>
<keyword evidence="1" id="KW-0547">Nucleotide-binding</keyword>
<keyword evidence="3" id="KW-0418">Kinase</keyword>
<evidence type="ECO:0000313" key="3">
    <source>
        <dbReference type="EMBL" id="MCI17272.1"/>
    </source>
</evidence>
<comment type="caution">
    <text evidence="3">The sequence shown here is derived from an EMBL/GenBank/DDBJ whole genome shotgun (WGS) entry which is preliminary data.</text>
</comment>
<dbReference type="InterPro" id="IPR011009">
    <property type="entry name" value="Kinase-like_dom_sf"/>
</dbReference>
<organism evidence="3 4">
    <name type="scientific">Trifolium medium</name>
    <dbReference type="NCBI Taxonomy" id="97028"/>
    <lineage>
        <taxon>Eukaryota</taxon>
        <taxon>Viridiplantae</taxon>
        <taxon>Streptophyta</taxon>
        <taxon>Embryophyta</taxon>
        <taxon>Tracheophyta</taxon>
        <taxon>Spermatophyta</taxon>
        <taxon>Magnoliopsida</taxon>
        <taxon>eudicotyledons</taxon>
        <taxon>Gunneridae</taxon>
        <taxon>Pentapetalae</taxon>
        <taxon>rosids</taxon>
        <taxon>fabids</taxon>
        <taxon>Fabales</taxon>
        <taxon>Fabaceae</taxon>
        <taxon>Papilionoideae</taxon>
        <taxon>50 kb inversion clade</taxon>
        <taxon>NPAAA clade</taxon>
        <taxon>Hologalegina</taxon>
        <taxon>IRL clade</taxon>
        <taxon>Trifolieae</taxon>
        <taxon>Trifolium</taxon>
    </lineage>
</organism>
<evidence type="ECO:0000313" key="4">
    <source>
        <dbReference type="Proteomes" id="UP000265520"/>
    </source>
</evidence>
<keyword evidence="1" id="KW-0067">ATP-binding</keyword>
<dbReference type="SUPFAM" id="SSF56112">
    <property type="entry name" value="Protein kinase-like (PK-like)"/>
    <property type="match status" value="1"/>
</dbReference>
<dbReference type="PROSITE" id="PS50011">
    <property type="entry name" value="PROTEIN_KINASE_DOM"/>
    <property type="match status" value="1"/>
</dbReference>
<evidence type="ECO:0000256" key="1">
    <source>
        <dbReference type="PROSITE-ProRule" id="PRU10141"/>
    </source>
</evidence>
<feature type="domain" description="Protein kinase" evidence="2">
    <location>
        <begin position="23"/>
        <end position="62"/>
    </location>
</feature>
<dbReference type="EMBL" id="LXQA010104681">
    <property type="protein sequence ID" value="MCI17272.1"/>
    <property type="molecule type" value="Genomic_DNA"/>
</dbReference>
<evidence type="ECO:0000259" key="2">
    <source>
        <dbReference type="PROSITE" id="PS50011"/>
    </source>
</evidence>
<sequence length="62" mass="6868">MTGKGKLNVVDSPACGYRSVDCFKKLEQIGEGTHGQVYMAREIKTGEIVALKKIRLDNKREG</sequence>